<feature type="compositionally biased region" description="Basic and acidic residues" evidence="1">
    <location>
        <begin position="246"/>
        <end position="255"/>
    </location>
</feature>
<sequence length="316" mass="34696">MRCKREVSSSHLLLHCLMILALLFSSVGGINAAPIPPSASELMSDTEKWLSVGSGKTRDNASFVVDDKDKLSFTLFRPNCLEEGGKKTKVNLSLGVDCNLTMWWEREEKEDIFKMVGYQSVQGSKVQVCLDGTSANYYSSGQNSSVPCKLNLDKNSDGDGYLANVSLTGTLDCEFKALFKYKQQQGSKQPSLNDVRRSASNPLSAVAIVGIVLGVTGFLALLGLIGLLLYCYVWKKKRNERMEEVYRSTAPEKKKPLGKTCQPGPKKPTKTTQPVSSKCTGKGNLRALPPNSETLKKLPHTARTMKTIRSGNRCTE</sequence>
<dbReference type="WBParaSite" id="jg14859">
    <property type="protein sequence ID" value="jg14859"/>
    <property type="gene ID" value="jg14859"/>
</dbReference>
<evidence type="ECO:0000256" key="1">
    <source>
        <dbReference type="SAM" id="MobiDB-lite"/>
    </source>
</evidence>
<keyword evidence="2" id="KW-0472">Membrane</keyword>
<evidence type="ECO:0000256" key="2">
    <source>
        <dbReference type="SAM" id="Phobius"/>
    </source>
</evidence>
<name>A0A915D1J2_9BILA</name>
<evidence type="ECO:0000313" key="5">
    <source>
        <dbReference type="WBParaSite" id="jg14859"/>
    </source>
</evidence>
<feature type="chain" id="PRO_5037433446" evidence="3">
    <location>
        <begin position="33"/>
        <end position="316"/>
    </location>
</feature>
<feature type="region of interest" description="Disordered" evidence="1">
    <location>
        <begin position="246"/>
        <end position="291"/>
    </location>
</feature>
<dbReference type="Proteomes" id="UP000887574">
    <property type="component" value="Unplaced"/>
</dbReference>
<keyword evidence="2" id="KW-0812">Transmembrane</keyword>
<dbReference type="AlphaFoldDB" id="A0A915D1J2"/>
<evidence type="ECO:0000313" key="4">
    <source>
        <dbReference type="Proteomes" id="UP000887574"/>
    </source>
</evidence>
<accession>A0A915D1J2</accession>
<keyword evidence="2" id="KW-1133">Transmembrane helix</keyword>
<feature type="signal peptide" evidence="3">
    <location>
        <begin position="1"/>
        <end position="32"/>
    </location>
</feature>
<keyword evidence="4" id="KW-1185">Reference proteome</keyword>
<reference evidence="5" key="1">
    <citation type="submission" date="2022-11" db="UniProtKB">
        <authorList>
            <consortium name="WormBaseParasite"/>
        </authorList>
    </citation>
    <scope>IDENTIFICATION</scope>
</reference>
<protein>
    <submittedName>
        <fullName evidence="5">Uncharacterized protein</fullName>
    </submittedName>
</protein>
<evidence type="ECO:0000256" key="3">
    <source>
        <dbReference type="SAM" id="SignalP"/>
    </source>
</evidence>
<organism evidence="4 5">
    <name type="scientific">Ditylenchus dipsaci</name>
    <dbReference type="NCBI Taxonomy" id="166011"/>
    <lineage>
        <taxon>Eukaryota</taxon>
        <taxon>Metazoa</taxon>
        <taxon>Ecdysozoa</taxon>
        <taxon>Nematoda</taxon>
        <taxon>Chromadorea</taxon>
        <taxon>Rhabditida</taxon>
        <taxon>Tylenchina</taxon>
        <taxon>Tylenchomorpha</taxon>
        <taxon>Sphaerularioidea</taxon>
        <taxon>Anguinidae</taxon>
        <taxon>Anguininae</taxon>
        <taxon>Ditylenchus</taxon>
    </lineage>
</organism>
<feature type="transmembrane region" description="Helical" evidence="2">
    <location>
        <begin position="205"/>
        <end position="233"/>
    </location>
</feature>
<keyword evidence="3" id="KW-0732">Signal</keyword>
<proteinExistence type="predicted"/>
<feature type="compositionally biased region" description="Low complexity" evidence="1">
    <location>
        <begin position="258"/>
        <end position="274"/>
    </location>
</feature>